<feature type="transmembrane region" description="Helical" evidence="1">
    <location>
        <begin position="49"/>
        <end position="70"/>
    </location>
</feature>
<keyword evidence="1" id="KW-0812">Transmembrane</keyword>
<dbReference type="AlphaFoldDB" id="A0A5E8GZI8"/>
<evidence type="ECO:0000313" key="3">
    <source>
        <dbReference type="Proteomes" id="UP000004703"/>
    </source>
</evidence>
<name>A0A5E8GZI8_ROSAD</name>
<feature type="transmembrane region" description="Helical" evidence="1">
    <location>
        <begin position="20"/>
        <end position="37"/>
    </location>
</feature>
<dbReference type="RefSeq" id="WP_228198247.1">
    <property type="nucleotide sequence ID" value="NZ_CM011002.1"/>
</dbReference>
<reference evidence="2 3" key="2">
    <citation type="submission" date="2013-04" db="EMBL/GenBank/DDBJ databases">
        <authorList>
            <person name="Fiebig A."/>
            <person name="Pradella S."/>
            <person name="Wagner-Doebler I."/>
        </authorList>
    </citation>
    <scope>NUCLEOTIDE SEQUENCE [LARGE SCALE GENOMIC DNA]</scope>
    <source>
        <strain evidence="3">DSM 17067 / NCIMB 14079 / DFL-11</strain>
    </source>
</reference>
<keyword evidence="1" id="KW-0472">Membrane</keyword>
<proteinExistence type="predicted"/>
<evidence type="ECO:0000313" key="2">
    <source>
        <dbReference type="EMBL" id="EEE45532.2"/>
    </source>
</evidence>
<sequence length="78" mass="8428">MSVPNGGLWWDRFVTMSGSLAGLNILMLYLSGLVVVLNERIKWAMLPVAFRIGTAWIAAVSSMMLAINFAPAPSIAAF</sequence>
<dbReference type="Proteomes" id="UP000004703">
    <property type="component" value="Chromosome"/>
</dbReference>
<keyword evidence="1" id="KW-1133">Transmembrane helix</keyword>
<reference evidence="2 3" key="1">
    <citation type="submission" date="2008-01" db="EMBL/GenBank/DDBJ databases">
        <authorList>
            <person name="Wagner-Dobler I."/>
            <person name="Ferriera S."/>
            <person name="Johnson J."/>
            <person name="Kravitz S."/>
            <person name="Beeson K."/>
            <person name="Sutton G."/>
            <person name="Rogers Y.-H."/>
            <person name="Friedman R."/>
            <person name="Frazier M."/>
            <person name="Venter J.C."/>
        </authorList>
    </citation>
    <scope>NUCLEOTIDE SEQUENCE [LARGE SCALE GENOMIC DNA]</scope>
    <source>
        <strain evidence="3">DSM 17067 / NCIMB 14079 / DFL-11</strain>
    </source>
</reference>
<protein>
    <submittedName>
        <fullName evidence="2">Uncharacterized protein</fullName>
    </submittedName>
</protein>
<evidence type="ECO:0000256" key="1">
    <source>
        <dbReference type="SAM" id="Phobius"/>
    </source>
</evidence>
<comment type="caution">
    <text evidence="2">The sequence shown here is derived from an EMBL/GenBank/DDBJ whole genome shotgun (WGS) entry which is preliminary data.</text>
</comment>
<accession>A0A5E8GZI8</accession>
<gene>
    <name evidence="2" type="ORF">SADFL11_2821</name>
</gene>
<organism evidence="2 3">
    <name type="scientific">Roseibium alexandrii (strain DSM 17067 / NCIMB 14079 / DFL-11)</name>
    <name type="common">Labrenzia alexandrii</name>
    <dbReference type="NCBI Taxonomy" id="244592"/>
    <lineage>
        <taxon>Bacteria</taxon>
        <taxon>Pseudomonadati</taxon>
        <taxon>Pseudomonadota</taxon>
        <taxon>Alphaproteobacteria</taxon>
        <taxon>Hyphomicrobiales</taxon>
        <taxon>Stappiaceae</taxon>
        <taxon>Roseibium</taxon>
    </lineage>
</organism>
<dbReference type="EMBL" id="ACCU02000003">
    <property type="protein sequence ID" value="EEE45532.2"/>
    <property type="molecule type" value="Genomic_DNA"/>
</dbReference>